<name>A0A8J4W5I8_9ROSI</name>
<proteinExistence type="predicted"/>
<dbReference type="Proteomes" id="UP000737018">
    <property type="component" value="Unassembled WGS sequence"/>
</dbReference>
<evidence type="ECO:0000256" key="1">
    <source>
        <dbReference type="SAM" id="MobiDB-lite"/>
    </source>
</evidence>
<gene>
    <name evidence="2" type="ORF">CMV_003272</name>
</gene>
<organism evidence="2 3">
    <name type="scientific">Castanea mollissima</name>
    <name type="common">Chinese chestnut</name>
    <dbReference type="NCBI Taxonomy" id="60419"/>
    <lineage>
        <taxon>Eukaryota</taxon>
        <taxon>Viridiplantae</taxon>
        <taxon>Streptophyta</taxon>
        <taxon>Embryophyta</taxon>
        <taxon>Tracheophyta</taxon>
        <taxon>Spermatophyta</taxon>
        <taxon>Magnoliopsida</taxon>
        <taxon>eudicotyledons</taxon>
        <taxon>Gunneridae</taxon>
        <taxon>Pentapetalae</taxon>
        <taxon>rosids</taxon>
        <taxon>fabids</taxon>
        <taxon>Fagales</taxon>
        <taxon>Fagaceae</taxon>
        <taxon>Castanea</taxon>
    </lineage>
</organism>
<dbReference type="EMBL" id="JRKL02000258">
    <property type="protein sequence ID" value="KAF3973286.1"/>
    <property type="molecule type" value="Genomic_DNA"/>
</dbReference>
<evidence type="ECO:0000313" key="2">
    <source>
        <dbReference type="EMBL" id="KAF3973286.1"/>
    </source>
</evidence>
<dbReference type="AlphaFoldDB" id="A0A8J4W5I8"/>
<keyword evidence="3" id="KW-1185">Reference proteome</keyword>
<sequence length="89" mass="10354">MQSLLFSYGYADFLPKSPSIRAQTELICEETEQKQSIETGVTVEEPDIINVEELMRDLEDEEDMDFDVEINSKKKKKKKKIRGTQSHKD</sequence>
<evidence type="ECO:0000313" key="3">
    <source>
        <dbReference type="Proteomes" id="UP000737018"/>
    </source>
</evidence>
<comment type="caution">
    <text evidence="2">The sequence shown here is derived from an EMBL/GenBank/DDBJ whole genome shotgun (WGS) entry which is preliminary data.</text>
</comment>
<feature type="region of interest" description="Disordered" evidence="1">
    <location>
        <begin position="65"/>
        <end position="89"/>
    </location>
</feature>
<accession>A0A8J4W5I8</accession>
<reference evidence="2" key="1">
    <citation type="submission" date="2020-03" db="EMBL/GenBank/DDBJ databases">
        <title>Castanea mollissima Vanexum genome sequencing.</title>
        <authorList>
            <person name="Staton M."/>
        </authorList>
    </citation>
    <scope>NUCLEOTIDE SEQUENCE</scope>
    <source>
        <tissue evidence="2">Leaf</tissue>
    </source>
</reference>
<feature type="compositionally biased region" description="Basic residues" evidence="1">
    <location>
        <begin position="73"/>
        <end position="82"/>
    </location>
</feature>
<protein>
    <submittedName>
        <fullName evidence="2">Uncharacterized protein</fullName>
    </submittedName>
</protein>